<dbReference type="InterPro" id="IPR054613">
    <property type="entry name" value="Peptidase_S78_dom"/>
</dbReference>
<keyword evidence="3" id="KW-0378">Hydrolase</keyword>
<reference evidence="5 6" key="1">
    <citation type="submission" date="2010-04" db="EMBL/GenBank/DDBJ databases">
        <title>Complete sequence of chromosome 1 of Burkholderia sp. CCGE1002.</title>
        <authorList>
            <consortium name="US DOE Joint Genome Institute"/>
            <person name="Lucas S."/>
            <person name="Copeland A."/>
            <person name="Lapidus A."/>
            <person name="Cheng J.-F."/>
            <person name="Bruce D."/>
            <person name="Goodwin L."/>
            <person name="Pitluck S."/>
            <person name="Chertkov O."/>
            <person name="Detter J.C."/>
            <person name="Han C."/>
            <person name="Tapia R."/>
            <person name="Land M."/>
            <person name="Hauser L."/>
            <person name="Kyrpides N."/>
            <person name="Ovchinnikova G."/>
            <person name="Martinez-Romero E."/>
            <person name="Hernandez M.A.R."/>
            <person name="Tiedje J.M."/>
            <person name="Woyke T."/>
        </authorList>
    </citation>
    <scope>NUCLEOTIDE SEQUENCE [LARGE SCALE GENOMIC DNA]</scope>
    <source>
        <strain evidence="5 6">CCGE1002</strain>
    </source>
</reference>
<reference evidence="5 6" key="2">
    <citation type="journal article" date="2012" name="J. Bacteriol.">
        <title>Genome Sequences of Burkholderia sp. Strains CCGE1002 and H160, Isolated from Legume Nodules in Mexico and Brazil.</title>
        <authorList>
            <person name="Ormeno-Orrillo E."/>
            <person name="Rogel M.A."/>
            <person name="Chueire L.M."/>
            <person name="Tiedje J.M."/>
            <person name="Martinez-Romero E."/>
            <person name="Hungria M."/>
        </authorList>
    </citation>
    <scope>NUCLEOTIDE SEQUENCE [LARGE SCALE GENOMIC DNA]</scope>
    <source>
        <strain evidence="5 6">CCGE1002</strain>
    </source>
</reference>
<name>D5W6C6_PARAM</name>
<dbReference type="HOGENOM" id="CLU_096671_1_0_4"/>
<evidence type="ECO:0000313" key="5">
    <source>
        <dbReference type="EMBL" id="ADG17047.1"/>
    </source>
</evidence>
<sequence length="209" mass="22824">MRQVDIQHASTLLVIRSANEDLREISGTASTPTPDRYGDVIEPLGVKFVTPLPLLVGHDHTRSVGSVVLGAASKLGVHFKAVIAKIEQDGPLKSLCDDAWASVKAGLLRSVSIGFRPLEAEPMQGGGVRFTKWEWLELSLCAVPAQPEATITDMRSLTPAEALVERTLAEDRARRSAAVTGTRISPADAVFERRIADYRRRYPRGVRDD</sequence>
<dbReference type="RefSeq" id="WP_013090855.1">
    <property type="nucleotide sequence ID" value="NC_014117.1"/>
</dbReference>
<evidence type="ECO:0000256" key="1">
    <source>
        <dbReference type="ARBA" id="ARBA00022612"/>
    </source>
</evidence>
<dbReference type="GO" id="GO:0006508">
    <property type="term" value="P:proteolysis"/>
    <property type="evidence" value="ECO:0007669"/>
    <property type="project" value="UniProtKB-KW"/>
</dbReference>
<dbReference type="MEROPS" id="S78.002"/>
<keyword evidence="2" id="KW-0645">Protease</keyword>
<protein>
    <submittedName>
        <fullName evidence="5">Peptidase U35 phage prohead HK97</fullName>
    </submittedName>
</protein>
<dbReference type="GO" id="GO:0008233">
    <property type="term" value="F:peptidase activity"/>
    <property type="evidence" value="ECO:0007669"/>
    <property type="project" value="UniProtKB-KW"/>
</dbReference>
<dbReference type="AlphaFoldDB" id="D5W6C6"/>
<feature type="domain" description="Prohead serine protease" evidence="4">
    <location>
        <begin position="52"/>
        <end position="155"/>
    </location>
</feature>
<gene>
    <name evidence="5" type="ordered locus">BC1002_3002</name>
</gene>
<proteinExistence type="predicted"/>
<keyword evidence="1" id="KW-1188">Viral release from host cell</keyword>
<organism evidence="5 6">
    <name type="scientific">Paraburkholderia atlantica</name>
    <dbReference type="NCBI Taxonomy" id="2654982"/>
    <lineage>
        <taxon>Bacteria</taxon>
        <taxon>Pseudomonadati</taxon>
        <taxon>Pseudomonadota</taxon>
        <taxon>Betaproteobacteria</taxon>
        <taxon>Burkholderiales</taxon>
        <taxon>Burkholderiaceae</taxon>
        <taxon>Paraburkholderia</taxon>
    </lineage>
</organism>
<evidence type="ECO:0000259" key="4">
    <source>
        <dbReference type="Pfam" id="PF04586"/>
    </source>
</evidence>
<dbReference type="KEGG" id="bge:BC1002_3002"/>
<accession>D5W6C6</accession>
<dbReference type="STRING" id="640511.BC1002_3002"/>
<dbReference type="GeneID" id="301094327"/>
<dbReference type="Pfam" id="PF04586">
    <property type="entry name" value="Peptidase_S78"/>
    <property type="match status" value="1"/>
</dbReference>
<dbReference type="EMBL" id="CP002013">
    <property type="protein sequence ID" value="ADG17047.1"/>
    <property type="molecule type" value="Genomic_DNA"/>
</dbReference>
<evidence type="ECO:0000313" key="6">
    <source>
        <dbReference type="Proteomes" id="UP000002190"/>
    </source>
</evidence>
<evidence type="ECO:0000256" key="3">
    <source>
        <dbReference type="ARBA" id="ARBA00022801"/>
    </source>
</evidence>
<dbReference type="eggNOG" id="COG3740">
    <property type="taxonomic scope" value="Bacteria"/>
</dbReference>
<dbReference type="SUPFAM" id="SSF50789">
    <property type="entry name" value="Herpes virus serine proteinase, assemblin"/>
    <property type="match status" value="1"/>
</dbReference>
<evidence type="ECO:0000256" key="2">
    <source>
        <dbReference type="ARBA" id="ARBA00022670"/>
    </source>
</evidence>
<dbReference type="Proteomes" id="UP000002190">
    <property type="component" value="Chromosome 1"/>
</dbReference>